<sequence>MATSAPTGPHRPTTDSDTERWWAAVQNRKLMVNACGSCGRASLYIRPFCPHCWSEDIALRPASGRARLYTWSVVHQNGAPFDARVPYILAMVDLEEGPRLMTVIEQCSVEQLRAGLPLVVDFRTDDDGFIVPVFQPIQPEIR</sequence>
<dbReference type="PANTHER" id="PTHR34075:SF5">
    <property type="entry name" value="BLR3430 PROTEIN"/>
    <property type="match status" value="1"/>
</dbReference>
<dbReference type="InterPro" id="IPR002878">
    <property type="entry name" value="ChsH2_C"/>
</dbReference>
<dbReference type="Proteomes" id="UP000465304">
    <property type="component" value="Unassembled WGS sequence"/>
</dbReference>
<comment type="caution">
    <text evidence="3">The sequence shown here is derived from an EMBL/GenBank/DDBJ whole genome shotgun (WGS) entry which is preliminary data.</text>
</comment>
<evidence type="ECO:0000259" key="2">
    <source>
        <dbReference type="Pfam" id="PF12172"/>
    </source>
</evidence>
<accession>A0A7I9ZRT0</accession>
<dbReference type="InterPro" id="IPR012340">
    <property type="entry name" value="NA-bd_OB-fold"/>
</dbReference>
<dbReference type="Pfam" id="PF01796">
    <property type="entry name" value="OB_ChsH2_C"/>
    <property type="match status" value="1"/>
</dbReference>
<dbReference type="InterPro" id="IPR022002">
    <property type="entry name" value="ChsH2_Znr"/>
</dbReference>
<dbReference type="PANTHER" id="PTHR34075">
    <property type="entry name" value="BLR3430 PROTEIN"/>
    <property type="match status" value="1"/>
</dbReference>
<dbReference type="EMBL" id="BLLB01000002">
    <property type="protein sequence ID" value="GFH03725.1"/>
    <property type="molecule type" value="Genomic_DNA"/>
</dbReference>
<dbReference type="RefSeq" id="WP_163891574.1">
    <property type="nucleotide sequence ID" value="NZ_BLLB01000002.1"/>
</dbReference>
<evidence type="ECO:0000259" key="1">
    <source>
        <dbReference type="Pfam" id="PF01796"/>
    </source>
</evidence>
<gene>
    <name evidence="3" type="ORF">MHIP_42080</name>
</gene>
<protein>
    <recommendedName>
        <fullName evidence="5">DNA-binding protein</fullName>
    </recommendedName>
</protein>
<dbReference type="SUPFAM" id="SSF50249">
    <property type="entry name" value="Nucleic acid-binding proteins"/>
    <property type="match status" value="1"/>
</dbReference>
<feature type="domain" description="ChsH2 rubredoxin-like zinc ribbon" evidence="2">
    <location>
        <begin position="22"/>
        <end position="56"/>
    </location>
</feature>
<organism evidence="3 4">
    <name type="scientific">Mycolicibacterium hippocampi</name>
    <dbReference type="NCBI Taxonomy" id="659824"/>
    <lineage>
        <taxon>Bacteria</taxon>
        <taxon>Bacillati</taxon>
        <taxon>Actinomycetota</taxon>
        <taxon>Actinomycetes</taxon>
        <taxon>Mycobacteriales</taxon>
        <taxon>Mycobacteriaceae</taxon>
        <taxon>Mycolicibacterium</taxon>
    </lineage>
</organism>
<reference evidence="3 4" key="1">
    <citation type="journal article" date="2019" name="Emerg. Microbes Infect.">
        <title>Comprehensive subspecies identification of 175 nontuberculous mycobacteria species based on 7547 genomic profiles.</title>
        <authorList>
            <person name="Matsumoto Y."/>
            <person name="Kinjo T."/>
            <person name="Motooka D."/>
            <person name="Nabeya D."/>
            <person name="Jung N."/>
            <person name="Uechi K."/>
            <person name="Horii T."/>
            <person name="Iida T."/>
            <person name="Fujita J."/>
            <person name="Nakamura S."/>
        </authorList>
    </citation>
    <scope>NUCLEOTIDE SEQUENCE [LARGE SCALE GENOMIC DNA]</scope>
    <source>
        <strain evidence="3 4">JCM 30996</strain>
    </source>
</reference>
<dbReference type="Gene3D" id="6.10.30.10">
    <property type="match status" value="1"/>
</dbReference>
<evidence type="ECO:0000313" key="4">
    <source>
        <dbReference type="Proteomes" id="UP000465304"/>
    </source>
</evidence>
<feature type="domain" description="ChsH2 C-terminal OB-fold" evidence="1">
    <location>
        <begin position="60"/>
        <end position="123"/>
    </location>
</feature>
<evidence type="ECO:0000313" key="3">
    <source>
        <dbReference type="EMBL" id="GFH03725.1"/>
    </source>
</evidence>
<dbReference type="Pfam" id="PF12172">
    <property type="entry name" value="zf-ChsH2"/>
    <property type="match status" value="1"/>
</dbReference>
<proteinExistence type="predicted"/>
<dbReference type="AlphaFoldDB" id="A0A7I9ZRT0"/>
<dbReference type="InterPro" id="IPR052513">
    <property type="entry name" value="Thioester_dehydratase-like"/>
</dbReference>
<evidence type="ECO:0008006" key="5">
    <source>
        <dbReference type="Google" id="ProtNLM"/>
    </source>
</evidence>
<keyword evidence="4" id="KW-1185">Reference proteome</keyword>
<name>A0A7I9ZRT0_9MYCO</name>